<feature type="region of interest" description="Disordered" evidence="1">
    <location>
        <begin position="271"/>
        <end position="330"/>
    </location>
</feature>
<sequence length="2946" mass="316569">MSQPGPLRNDHHKTEAMLKLEYGKNLAGGGDVAKVDVHNPNPRIRTVEDRSKAEDEGQIANLKFGLYVKTWNDLHGAEATADKQPKEVEIAAYVDVRASDIQDYWWVAPVVSFEISCRGTDGTWSKNATLSGSWSFFKGSLSRGWSPLLKASSIIKEGVLNMEDKTIMIKCTARPLFQTLWTPDPRYRPYLAWAVHPNIFAATDPVDGSGNQTTTTPCTDVQLPDDHPYIVPALRVPFDCTFATAFLHILFHLKPITLHLLAWRAQKSRGAQCGAPGGGSSLSPSPPSGNTRRREWTAASATTAAPSAAAHQTTATSSSSGGGPSLPRDEDRITMMSTLQSFFAELYLQVWVQSLQGIGPEEAWRDERDRSCGRAAAGSGAGLVRLEGFERSINQQTAGQMGLKDLEGQMGMAQPKMPAPTALLYALAADQPERAVQDIIENFNPAEEIIAERGSDSGGGKAKSWCKVTTDLLTRLSGSLKQDKQGSRDSSAQVMAIFKYLFSTSYNDKGGLDDFAKVPIRLSHPSRDRTPDKGTGGQAPAPKITRIPDWIEDSDRKLDRLAPVMLLFPTYKDLTKGDEGLHEIPLAADLSGLLRKKDNSDSSGDKEKERPAESESAAAAAAGGAVAGDRPPDTRTLRRWEETCRLKEARRAAADTDGGGEANGIEETPTVSSVGVSCPSRPDDPKWEPQPHQQPQPQPQQQAAAASTPASATSTPAKKPPGGGGGSGGKGKQSKGRNRPAEPPPTEHKDDPPDSPPPQAADAASSAAKHDAEASTDSNGTADGVDKGGGGGSGAAAGCKPTHDLFAMIVQETPRIPTKKVDGAERGKIETHISVVIRPVQNGPWFRVLDGGVEELRVVKDRVFPSEWKMNEHFYCAVAVLFQHHMRLLTGCSALPQLYPTISRCLYPAPPPASATQLTLRASPPPLLPGLSTHGMLLEQSLPRDLRGLSMYQWLTPIPFAPPLDAWQDIFAFCITSLFMAGSRAGGSAGAVLEKRRDFFEECLMEYAQRLIIGYVGAFCERFWIDRIHLNEIIADMVQTILSLRQELLSLSANGTRMVTPPPPAPSPSAAASPSPQQPPDDAPSPSASSQSGGSKKDKKHKARPFKQGMEAVQCRISWLTEGAGAGAGAGASPSPSPDGVALRGRRVAREWGEVRNEVRVVARRFIMTILAELRCTYDISTNDDGAIAEMQRCRDSNESVHPWVDFQRQTFQFDSCILGALDRFLKWASRLSEGIVTWGDVAGAACSQDWFFHLTRDIWQPATACRDPETGVISKQYFPLSAQAFCRYAYSIPSFEKSALQLNPSRIYLFADNTGKPVHQLPPRGQWMEIMLLCASDMIGLEEWDFDAKCTSTRRIIANMLMTVEDLYHLLFFVLFLPADAYLKWSDPSSSPEWPCTEGIWLYAFTDLKTDAAAKDRKREQQRGFTLMPIVPESQRHRPLRDYVDVPSSGDPQNLIMQSSSDRDSGPHTLKILVLLPPRPHGIPETSAFNNTTVPRYLRHGMDGGVHALAFVYQGYPNRTNQCIGCMLVPGAITLGDLFNKCILPRLVASKLVPPKMRSPDEPQEVKDVVRDFAHLERKECLRLKFSWRVRAKEKPSGVSHPRKTLSKWLDKEAANKLVTIFVQIQEGKGQFIPPLPTIQPVEQMGAAAPNPFDDVDDGIAWESAIDGVEPPPPSPPAATQPDSKSNRQKASTNSKADKGKGGDGSPGASKREGSAGSSRDSDGGGGGKGGNSGGGGGVGEGKASRKSAAPMPGGKFDGQAKKNKERKKEVEKAEVLKKKQDDHEAQQKKEQADKLAQEEADRQREMEAQQQRQKEQQQQQQDADNNNKKDKEKEAQQKKAAKEQQPQPPPEEDTTKKRKSTAADKKPDNKAASKSSESNAPKAPPDAPPKKGRPSAEAKKAALEPPKKAVTGKESSKAKAAPQTPLPITPSNSKDVQTAVGKAKGKAPPAIPPAASAAAAAAAVAHNGTSAAEKQPKKRSEKQQQQQQMPPQPRQPHNFGRSIGHDGPVSPPAPSSSSGQRPPTTPSFDSALASRTPPSDDKSPSHGSRQAAFPIRPSQPFVGDRPLLLEPGGKSGAHAAHLNHEGADDHRLADTRHDRSHAKRHDHAPSPVAAAPQQHQPPIILPTPPSNASAAKGGDKHGGGGGAGPRCRKEWVVKPKAPKGPEGEASESEGDIDDSQPSQPSNSTPRVPTSHGNESCTNPHLEDGPNIALSPPHRSPAASSPIVGGAFALGGGSGEVPSSSSVSASPASLPSSLPCAPLPALDPPSVCDQPDLSSDEPDFARQLQRHPTVKHIPCVQAVVQEVQDHVWADIDRLNQPLGQQQQQQQQQQHPRDQPAGGIGIFVQQPRPQLSFGDFVGQHSPPHNNAAVQMPAGLHQGSPHESPSPPSSESAPSPAVVPVHSPPTCMANSPPPPFLMHIMAHQPCSWNAVPVGAAAAASPMTPLGLSSPPLLPQPCVGMEYHVPSPHHAPSSPERQYRDTMEPHWSRPNGQQLIGDHQHPHQHPQQPPQEQQQQQQQEQQEQQEEGSQGPKPPGLVHINKAERESKRPHEQPKDVVPEGFIGLTMWTKDVKNLDPSNPKLEGLRLLDAHYPSHTHKGVDTRAGKRTSQQHGSTLKEHHHHHGATRSRTPHHSRNGGPEDGGGLFNTNSSEPDLQAPLRSQGKAPYDSRGATFYPSPNVPAGGGPHGPSQAAIVYDGQASTAVPFTPEPANTAVAFTPEPSTGSPQWNYSASPQPQGGGMGGLPHATEAVAGGHWQQQQITDVSAIEELSPPMRQQHPTPHQPFQPPPPPEPQPHAHPHAHVHHRSGLAKQHPPGVAHRPSQPRPVLAPQPQGPHLPLPTPKAVPAAEDSVAKVVLGSLSAQQPTVVGGNVPSPYAGAPPIHAVYGGGMHQQPQHPGSPNAGAAQQQQMGVLGAVPVGAMGVNERVKGVAGLHGQGYVQQPRQ</sequence>
<dbReference type="PANTHER" id="PTHR45725">
    <property type="entry name" value="FORMIN HOMOLOGY 2 FAMILY MEMBER"/>
    <property type="match status" value="1"/>
</dbReference>
<feature type="compositionally biased region" description="Basic residues" evidence="1">
    <location>
        <begin position="2620"/>
        <end position="2637"/>
    </location>
</feature>
<organism evidence="2 3">
    <name type="scientific">Vitrella brassicaformis (strain CCMP3155)</name>
    <dbReference type="NCBI Taxonomy" id="1169540"/>
    <lineage>
        <taxon>Eukaryota</taxon>
        <taxon>Sar</taxon>
        <taxon>Alveolata</taxon>
        <taxon>Colpodellida</taxon>
        <taxon>Vitrellaceae</taxon>
        <taxon>Vitrella</taxon>
    </lineage>
</organism>
<feature type="compositionally biased region" description="Pro residues" evidence="1">
    <location>
        <begin position="1671"/>
        <end position="1680"/>
    </location>
</feature>
<feature type="compositionally biased region" description="Basic and acidic residues" evidence="1">
    <location>
        <begin position="2084"/>
        <end position="2099"/>
    </location>
</feature>
<feature type="compositionally biased region" description="Low complexity" evidence="1">
    <location>
        <begin position="614"/>
        <end position="628"/>
    </location>
</feature>
<feature type="compositionally biased region" description="Pro residues" evidence="1">
    <location>
        <begin position="2825"/>
        <end position="2845"/>
    </location>
</feature>
<accession>A0A0G4F5D3</accession>
<reference evidence="2 3" key="1">
    <citation type="submission" date="2014-11" db="EMBL/GenBank/DDBJ databases">
        <authorList>
            <person name="Zhu J."/>
            <person name="Qi W."/>
            <person name="Song R."/>
        </authorList>
    </citation>
    <scope>NUCLEOTIDE SEQUENCE [LARGE SCALE GENOMIC DNA]</scope>
</reference>
<evidence type="ECO:0000313" key="2">
    <source>
        <dbReference type="EMBL" id="CEM06938.1"/>
    </source>
</evidence>
<dbReference type="OMA" id="SACEDEW"/>
<proteinExistence type="predicted"/>
<feature type="compositionally biased region" description="Gly residues" evidence="1">
    <location>
        <begin position="1725"/>
        <end position="1742"/>
    </location>
</feature>
<feature type="compositionally biased region" description="Low complexity" evidence="1">
    <location>
        <begin position="699"/>
        <end position="717"/>
    </location>
</feature>
<feature type="compositionally biased region" description="Gly residues" evidence="1">
    <location>
        <begin position="721"/>
        <end position="731"/>
    </location>
</feature>
<feature type="compositionally biased region" description="Low complexity" evidence="1">
    <location>
        <begin position="297"/>
        <end position="319"/>
    </location>
</feature>
<feature type="compositionally biased region" description="Low complexity" evidence="1">
    <location>
        <begin position="2111"/>
        <end position="2124"/>
    </location>
</feature>
<feature type="compositionally biased region" description="Low complexity" evidence="1">
    <location>
        <begin position="2512"/>
        <end position="2524"/>
    </location>
</feature>
<keyword evidence="3" id="KW-1185">Reference proteome</keyword>
<feature type="compositionally biased region" description="Basic and acidic residues" evidence="1">
    <location>
        <begin position="595"/>
        <end position="613"/>
    </location>
</feature>
<feature type="compositionally biased region" description="Low complexity" evidence="1">
    <location>
        <begin position="1874"/>
        <end position="1883"/>
    </location>
</feature>
<feature type="compositionally biased region" description="Low complexity" evidence="1">
    <location>
        <begin position="1941"/>
        <end position="1967"/>
    </location>
</feature>
<feature type="compositionally biased region" description="Low complexity" evidence="1">
    <location>
        <begin position="2325"/>
        <end position="2334"/>
    </location>
</feature>
<feature type="compositionally biased region" description="Low complexity" evidence="1">
    <location>
        <begin position="2214"/>
        <end position="2232"/>
    </location>
</feature>
<feature type="region of interest" description="Disordered" evidence="1">
    <location>
        <begin position="1055"/>
        <end position="1107"/>
    </location>
</feature>
<feature type="region of interest" description="Disordered" evidence="1">
    <location>
        <begin position="523"/>
        <end position="546"/>
    </location>
</feature>
<feature type="compositionally biased region" description="Polar residues" evidence="1">
    <location>
        <begin position="2181"/>
        <end position="2204"/>
    </location>
</feature>
<dbReference type="Proteomes" id="UP000041254">
    <property type="component" value="Unassembled WGS sequence"/>
</dbReference>
<feature type="region of interest" description="Disordered" evidence="1">
    <location>
        <begin position="2467"/>
        <end position="2540"/>
    </location>
</feature>
<protein>
    <submittedName>
        <fullName evidence="2">Uncharacterized protein</fullName>
    </submittedName>
</protein>
<feature type="region of interest" description="Disordered" evidence="1">
    <location>
        <begin position="1666"/>
        <end position="2290"/>
    </location>
</feature>
<feature type="region of interest" description="Disordered" evidence="1">
    <location>
        <begin position="2597"/>
        <end position="2693"/>
    </location>
</feature>
<feature type="compositionally biased region" description="Low complexity" evidence="1">
    <location>
        <begin position="2243"/>
        <end position="2261"/>
    </location>
</feature>
<feature type="region of interest" description="Disordered" evidence="1">
    <location>
        <begin position="2322"/>
        <end position="2409"/>
    </location>
</feature>
<evidence type="ECO:0000313" key="3">
    <source>
        <dbReference type="Proteomes" id="UP000041254"/>
    </source>
</evidence>
<evidence type="ECO:0000256" key="1">
    <source>
        <dbReference type="SAM" id="MobiDB-lite"/>
    </source>
</evidence>
<feature type="region of interest" description="Disordered" evidence="1">
    <location>
        <begin position="2775"/>
        <end position="2846"/>
    </location>
</feature>
<feature type="compositionally biased region" description="Basic and acidic residues" evidence="1">
    <location>
        <begin position="1827"/>
        <end position="1844"/>
    </location>
</feature>
<feature type="compositionally biased region" description="Basic and acidic residues" evidence="1">
    <location>
        <begin position="1760"/>
        <end position="1817"/>
    </location>
</feature>
<feature type="compositionally biased region" description="Low complexity" evidence="1">
    <location>
        <begin position="2392"/>
        <end position="2408"/>
    </location>
</feature>
<gene>
    <name evidence="2" type="ORF">Vbra_8826</name>
</gene>
<feature type="compositionally biased region" description="Basic and acidic residues" evidence="1">
    <location>
        <begin position="630"/>
        <end position="654"/>
    </location>
</feature>
<feature type="compositionally biased region" description="Pro residues" evidence="1">
    <location>
        <begin position="2783"/>
        <end position="2798"/>
    </location>
</feature>
<feature type="compositionally biased region" description="Basic and acidic residues" evidence="1">
    <location>
        <begin position="1896"/>
        <end position="1909"/>
    </location>
</feature>
<dbReference type="InParanoid" id="A0A0G4F5D3"/>
<name>A0A0G4F5D3_VITBC</name>
<feature type="compositionally biased region" description="Basic residues" evidence="1">
    <location>
        <begin position="2799"/>
        <end position="2810"/>
    </location>
</feature>
<dbReference type="VEuPathDB" id="CryptoDB:Vbra_8826"/>
<feature type="compositionally biased region" description="Basic and acidic residues" evidence="1">
    <location>
        <begin position="1863"/>
        <end position="1873"/>
    </location>
</feature>
<feature type="compositionally biased region" description="Acidic residues" evidence="1">
    <location>
        <begin position="2170"/>
        <end position="2180"/>
    </location>
</feature>
<dbReference type="InterPro" id="IPR051425">
    <property type="entry name" value="Formin_Homology"/>
</dbReference>
<feature type="compositionally biased region" description="Polar residues" evidence="1">
    <location>
        <begin position="1682"/>
        <end position="1695"/>
    </location>
</feature>
<feature type="region of interest" description="Disordered" evidence="1">
    <location>
        <begin position="2890"/>
        <end position="2910"/>
    </location>
</feature>
<dbReference type="EMBL" id="CDMY01000373">
    <property type="protein sequence ID" value="CEM06938.1"/>
    <property type="molecule type" value="Genomic_DNA"/>
</dbReference>
<feature type="region of interest" description="Disordered" evidence="1">
    <location>
        <begin position="595"/>
        <end position="796"/>
    </location>
</feature>
<feature type="compositionally biased region" description="Low complexity" evidence="1">
    <location>
        <begin position="2467"/>
        <end position="2477"/>
    </location>
</feature>
<feature type="compositionally biased region" description="Basic and acidic residues" evidence="1">
    <location>
        <begin position="2479"/>
        <end position="2489"/>
    </location>
</feature>